<keyword evidence="3" id="KW-1185">Reference proteome</keyword>
<sequence>MLLRQAAALEAKELIYRFTDPSDRRVSLFTITKLGKQALKADHQMRLERYEQMLKEWSIHEKEMFGELLQRMNKAFVD</sequence>
<protein>
    <submittedName>
        <fullName evidence="2">Transcriptional regulator, MarR family</fullName>
    </submittedName>
</protein>
<evidence type="ECO:0000313" key="3">
    <source>
        <dbReference type="Proteomes" id="UP000501048"/>
    </source>
</evidence>
<feature type="domain" description="HTH marR-type" evidence="1">
    <location>
        <begin position="1"/>
        <end position="74"/>
    </location>
</feature>
<dbReference type="PROSITE" id="PS50995">
    <property type="entry name" value="HTH_MARR_2"/>
    <property type="match status" value="1"/>
</dbReference>
<evidence type="ECO:0000259" key="1">
    <source>
        <dbReference type="PROSITE" id="PS50995"/>
    </source>
</evidence>
<reference evidence="2 3" key="1">
    <citation type="submission" date="2020-04" db="EMBL/GenBank/DDBJ databases">
        <title>Plant growth promoting and environmental Bacillus: genomic and epigenetic comparison.</title>
        <authorList>
            <person name="Reva O.N."/>
            <person name="Lutz S."/>
            <person name="Ahrens C.H."/>
        </authorList>
    </citation>
    <scope>NUCLEOTIDE SEQUENCE [LARGE SCALE GENOMIC DNA]</scope>
    <source>
        <strain evidence="2 3">UCMB5075</strain>
    </source>
</reference>
<proteinExistence type="predicted"/>
<name>A0ABX6M2K8_BACMO</name>
<dbReference type="InterPro" id="IPR036388">
    <property type="entry name" value="WH-like_DNA-bd_sf"/>
</dbReference>
<dbReference type="InterPro" id="IPR036390">
    <property type="entry name" value="WH_DNA-bd_sf"/>
</dbReference>
<dbReference type="Gene3D" id="1.10.10.10">
    <property type="entry name" value="Winged helix-like DNA-binding domain superfamily/Winged helix DNA-binding domain"/>
    <property type="match status" value="1"/>
</dbReference>
<dbReference type="EMBL" id="CP051464">
    <property type="protein sequence ID" value="QJC98360.1"/>
    <property type="molecule type" value="Genomic_DNA"/>
</dbReference>
<dbReference type="Proteomes" id="UP000501048">
    <property type="component" value="Chromosome"/>
</dbReference>
<gene>
    <name evidence="2" type="primary">yxaD</name>
    <name evidence="2" type="ORF">HC660_39130</name>
</gene>
<organism evidence="2 3">
    <name type="scientific">Bacillus mojavensis</name>
    <dbReference type="NCBI Taxonomy" id="72360"/>
    <lineage>
        <taxon>Bacteria</taxon>
        <taxon>Bacillati</taxon>
        <taxon>Bacillota</taxon>
        <taxon>Bacilli</taxon>
        <taxon>Bacillales</taxon>
        <taxon>Bacillaceae</taxon>
        <taxon>Bacillus</taxon>
    </lineage>
</organism>
<dbReference type="PRINTS" id="PR00598">
    <property type="entry name" value="HTHMARR"/>
</dbReference>
<evidence type="ECO:0000313" key="2">
    <source>
        <dbReference type="EMBL" id="QJC98360.1"/>
    </source>
</evidence>
<dbReference type="SUPFAM" id="SSF46785">
    <property type="entry name" value="Winged helix' DNA-binding domain"/>
    <property type="match status" value="1"/>
</dbReference>
<dbReference type="InterPro" id="IPR000835">
    <property type="entry name" value="HTH_MarR-typ"/>
</dbReference>
<accession>A0ABX6M2K8</accession>